<sequence>MLMDHELAREHVEELIIKLLETCPLCVLATCSDNIPRASTVEFFPIGTTLYILTEGGRKIENIKSNPHVSVAIHADFTGWSDVKGVQITGTAEIGERGSTIFNEGIYAYERRRGSRGTAGSLPDFMKVIKVTPAKLEYLDATLANKGYDVRYTFSL</sequence>
<accession>A0A2U3QGJ8</accession>
<evidence type="ECO:0000313" key="3">
    <source>
        <dbReference type="Proteomes" id="UP000245125"/>
    </source>
</evidence>
<dbReference type="EMBL" id="OUUY01000069">
    <property type="protein sequence ID" value="SPQ00465.1"/>
    <property type="molecule type" value="Genomic_DNA"/>
</dbReference>
<name>A0A2U3QGJ8_9BACT</name>
<dbReference type="Gene3D" id="2.30.110.10">
    <property type="entry name" value="Electron Transport, Fmn-binding Protein, Chain A"/>
    <property type="match status" value="1"/>
</dbReference>
<evidence type="ECO:0000313" key="2">
    <source>
        <dbReference type="EMBL" id="SPQ00465.1"/>
    </source>
</evidence>
<evidence type="ECO:0000259" key="1">
    <source>
        <dbReference type="Pfam" id="PF01243"/>
    </source>
</evidence>
<dbReference type="InterPro" id="IPR012349">
    <property type="entry name" value="Split_barrel_FMN-bd"/>
</dbReference>
<proteinExistence type="predicted"/>
<reference evidence="3" key="1">
    <citation type="submission" date="2018-03" db="EMBL/GenBank/DDBJ databases">
        <authorList>
            <person name="Zecchin S."/>
        </authorList>
    </citation>
    <scope>NUCLEOTIDE SEQUENCE [LARGE SCALE GENOMIC DNA]</scope>
</reference>
<dbReference type="InterPro" id="IPR011576">
    <property type="entry name" value="Pyridox_Oxase_N"/>
</dbReference>
<gene>
    <name evidence="2" type="ORF">NBG4_240029</name>
</gene>
<dbReference type="Proteomes" id="UP000245125">
    <property type="component" value="Unassembled WGS sequence"/>
</dbReference>
<organism evidence="2 3">
    <name type="scientific">Candidatus Sulfobium mesophilum</name>
    <dbReference type="NCBI Taxonomy" id="2016548"/>
    <lineage>
        <taxon>Bacteria</taxon>
        <taxon>Pseudomonadati</taxon>
        <taxon>Nitrospirota</taxon>
        <taxon>Nitrospiria</taxon>
        <taxon>Nitrospirales</taxon>
        <taxon>Nitrospiraceae</taxon>
        <taxon>Candidatus Sulfobium</taxon>
    </lineage>
</organism>
<dbReference type="AlphaFoldDB" id="A0A2U3QGJ8"/>
<dbReference type="SUPFAM" id="SSF50475">
    <property type="entry name" value="FMN-binding split barrel"/>
    <property type="match status" value="1"/>
</dbReference>
<protein>
    <recommendedName>
        <fullName evidence="1">Pyridoxamine 5'-phosphate oxidase N-terminal domain-containing protein</fullName>
    </recommendedName>
</protein>
<keyword evidence="3" id="KW-1185">Reference proteome</keyword>
<dbReference type="Pfam" id="PF01243">
    <property type="entry name" value="PNPOx_N"/>
    <property type="match status" value="1"/>
</dbReference>
<feature type="domain" description="Pyridoxamine 5'-phosphate oxidase N-terminal" evidence="1">
    <location>
        <begin position="18"/>
        <end position="138"/>
    </location>
</feature>